<evidence type="ECO:0000313" key="3">
    <source>
        <dbReference type="Proteomes" id="UP000217545"/>
    </source>
</evidence>
<proteinExistence type="predicted"/>
<name>A0AAC9Z8L6_9RHOB</name>
<feature type="domain" description="FRG" evidence="1">
    <location>
        <begin position="28"/>
        <end position="123"/>
    </location>
</feature>
<sequence>MTVEAIENLADFVVWSRKCSKKFGLRRATLEVCFRGQSLTDWTLKPSLYRGFVPPELERELIRDFKTHASEFLSSDQRSDVDWLFLAQHHGVPTRLLDWTLNPLVALYFACEDHTRGENGKVFALNAWELNKTSCGMQAVPATDSEVFQDYVLPLNDKAVQRTVRAQQPLAVRPNYLFRRSNAQAGSFTIHGSKTQALEKTQFVRKNHQACLAQIEIKGEKKLNLLRELYSFGIHRQSLFQSIDSVGDRVKFRYSNDYFDKRR</sequence>
<evidence type="ECO:0000259" key="1">
    <source>
        <dbReference type="SMART" id="SM00901"/>
    </source>
</evidence>
<dbReference type="RefSeq" id="WP_024096980.1">
    <property type="nucleotide sequence ID" value="NZ_CP010588.1"/>
</dbReference>
<accession>A0AAC9Z8L6</accession>
<dbReference type="InterPro" id="IPR014966">
    <property type="entry name" value="FRG-dom"/>
</dbReference>
<dbReference type="SMART" id="SM00901">
    <property type="entry name" value="FRG"/>
    <property type="match status" value="1"/>
</dbReference>
<reference evidence="2 3" key="1">
    <citation type="journal article" date="2017" name="Front. Microbiol.">
        <title>Phaeobacter piscinae sp. nov., a species of the Roseobacter group and potential aquaculture probiont.</title>
        <authorList>
            <person name="Sonnenschein E.C."/>
            <person name="Phippen C.B.W."/>
            <person name="Nielsen K.F."/>
            <person name="Mateiu R.V."/>
            <person name="Melchiorsen J."/>
            <person name="Gram L."/>
            <person name="Overmann J."/>
            <person name="Freese H.M."/>
        </authorList>
    </citation>
    <scope>NUCLEOTIDE SEQUENCE [LARGE SCALE GENOMIC DNA]</scope>
    <source>
        <strain evidence="2 3">P63</strain>
    </source>
</reference>
<dbReference type="GeneID" id="31848770"/>
<gene>
    <name evidence="2" type="ORF">PhaeoP63_01527</name>
</gene>
<evidence type="ECO:0000313" key="2">
    <source>
        <dbReference type="EMBL" id="ATF05607.1"/>
    </source>
</evidence>
<dbReference type="EMBL" id="CP010784">
    <property type="protein sequence ID" value="ATF05607.1"/>
    <property type="molecule type" value="Genomic_DNA"/>
</dbReference>
<dbReference type="Proteomes" id="UP000217545">
    <property type="component" value="Chromosome"/>
</dbReference>
<organism evidence="2 3">
    <name type="scientific">Phaeobacter gallaeciensis</name>
    <dbReference type="NCBI Taxonomy" id="60890"/>
    <lineage>
        <taxon>Bacteria</taxon>
        <taxon>Pseudomonadati</taxon>
        <taxon>Pseudomonadota</taxon>
        <taxon>Alphaproteobacteria</taxon>
        <taxon>Rhodobacterales</taxon>
        <taxon>Roseobacteraceae</taxon>
        <taxon>Phaeobacter</taxon>
    </lineage>
</organism>
<protein>
    <submittedName>
        <fullName evidence="2">FRG domain protein</fullName>
    </submittedName>
</protein>
<dbReference type="AlphaFoldDB" id="A0AAC9Z8L6"/>
<dbReference type="Pfam" id="PF08867">
    <property type="entry name" value="FRG"/>
    <property type="match status" value="1"/>
</dbReference>